<accession>A0A0U4FEI9</accession>
<evidence type="ECO:0000313" key="4">
    <source>
        <dbReference type="Proteomes" id="UP000036700"/>
    </source>
</evidence>
<dbReference type="GO" id="GO:0051782">
    <property type="term" value="P:negative regulation of cell division"/>
    <property type="evidence" value="ECO:0007669"/>
    <property type="project" value="TreeGrafter"/>
</dbReference>
<reference evidence="4" key="1">
    <citation type="submission" date="2015-06" db="EMBL/GenBank/DDBJ databases">
        <authorList>
            <person name="Hoefler B.C."/>
            <person name="Straight P.D."/>
        </authorList>
    </citation>
    <scope>NUCLEOTIDE SEQUENCE [LARGE SCALE GENOMIC DNA]</scope>
    <source>
        <strain evidence="4">DSM 25325</strain>
    </source>
</reference>
<name>A0A0U4FEI9_9BURK</name>
<evidence type="ECO:0008006" key="5">
    <source>
        <dbReference type="Google" id="ProtNLM"/>
    </source>
</evidence>
<dbReference type="SUPFAM" id="SSF52540">
    <property type="entry name" value="P-loop containing nucleoside triphosphate hydrolases"/>
    <property type="match status" value="1"/>
</dbReference>
<protein>
    <recommendedName>
        <fullName evidence="5">Flagellar biosynthesis protein FlhG</fullName>
    </recommendedName>
</protein>
<dbReference type="GO" id="GO:0009898">
    <property type="term" value="C:cytoplasmic side of plasma membrane"/>
    <property type="evidence" value="ECO:0007669"/>
    <property type="project" value="TreeGrafter"/>
</dbReference>
<sequence length="284" mass="29636">MDKLVRDQAEGLRRLLRRHAPRVVAIAGGTPRGGQTSVAVELAAALAHQGRDVLLLDETGHACAALGLASHHHLDDVLAGEMPLSMAQTRLRDGLAVLPAEAHKMTGELSAQWPALLGATAPDIVLIDAAASPAAPLSPLACHAQDVMVVLTPSAESITGAYAWIKRAHLTHAIPRFRLLANRAGESEATVMCRNLAGTASRYLAVALELAGCVPVDRQLQQARQLHRCVVDAFPAAPAAVQFRQLATALMQWPAATRAPLPLARNGAAGGSGSVGLAAQPCAR</sequence>
<evidence type="ECO:0000256" key="2">
    <source>
        <dbReference type="ARBA" id="ARBA00022840"/>
    </source>
</evidence>
<dbReference type="PANTHER" id="PTHR43384:SF4">
    <property type="entry name" value="CELLULOSE BIOSYNTHESIS PROTEIN BCSQ-RELATED"/>
    <property type="match status" value="1"/>
</dbReference>
<dbReference type="AlphaFoldDB" id="A0A0U4FEI9"/>
<dbReference type="EMBL" id="CP011568">
    <property type="protein sequence ID" value="ALX34824.1"/>
    <property type="molecule type" value="Genomic_DNA"/>
</dbReference>
<dbReference type="STRING" id="445709.ABW99_17335"/>
<keyword evidence="2" id="KW-0067">ATP-binding</keyword>
<dbReference type="Proteomes" id="UP000036700">
    <property type="component" value="Chromosome"/>
</dbReference>
<dbReference type="GO" id="GO:0005829">
    <property type="term" value="C:cytosol"/>
    <property type="evidence" value="ECO:0007669"/>
    <property type="project" value="TreeGrafter"/>
</dbReference>
<dbReference type="GO" id="GO:0005524">
    <property type="term" value="F:ATP binding"/>
    <property type="evidence" value="ECO:0007669"/>
    <property type="project" value="UniProtKB-KW"/>
</dbReference>
<gene>
    <name evidence="3" type="ORF">ABW99_17335</name>
</gene>
<evidence type="ECO:0000313" key="3">
    <source>
        <dbReference type="EMBL" id="ALX34824.1"/>
    </source>
</evidence>
<keyword evidence="4" id="KW-1185">Reference proteome</keyword>
<keyword evidence="1" id="KW-0547">Nucleotide-binding</keyword>
<dbReference type="InterPro" id="IPR027417">
    <property type="entry name" value="P-loop_NTPase"/>
</dbReference>
<dbReference type="RefSeq" id="WP_052892756.1">
    <property type="nucleotide sequence ID" value="NZ_CP011568.3"/>
</dbReference>
<dbReference type="KEGG" id="ptx:ABW99_17335"/>
<proteinExistence type="predicted"/>
<dbReference type="Gene3D" id="3.40.50.300">
    <property type="entry name" value="P-loop containing nucleotide triphosphate hydrolases"/>
    <property type="match status" value="1"/>
</dbReference>
<dbReference type="GO" id="GO:0016887">
    <property type="term" value="F:ATP hydrolysis activity"/>
    <property type="evidence" value="ECO:0007669"/>
    <property type="project" value="TreeGrafter"/>
</dbReference>
<dbReference type="PANTHER" id="PTHR43384">
    <property type="entry name" value="SEPTUM SITE-DETERMINING PROTEIN MIND HOMOLOG, CHLOROPLASTIC-RELATED"/>
    <property type="match status" value="1"/>
</dbReference>
<organism evidence="3 4">
    <name type="scientific">Pandoraea thiooxydans</name>
    <dbReference type="NCBI Taxonomy" id="445709"/>
    <lineage>
        <taxon>Bacteria</taxon>
        <taxon>Pseudomonadati</taxon>
        <taxon>Pseudomonadota</taxon>
        <taxon>Betaproteobacteria</taxon>
        <taxon>Burkholderiales</taxon>
        <taxon>Burkholderiaceae</taxon>
        <taxon>Pandoraea</taxon>
    </lineage>
</organism>
<dbReference type="InterPro" id="IPR050625">
    <property type="entry name" value="ParA/MinD_ATPase"/>
</dbReference>
<evidence type="ECO:0000256" key="1">
    <source>
        <dbReference type="ARBA" id="ARBA00022741"/>
    </source>
</evidence>
<dbReference type="OrthoDB" id="5296586at2"/>